<accession>A0AAD5R3I4</accession>
<protein>
    <submittedName>
        <fullName evidence="1">Uncharacterized protein</fullName>
    </submittedName>
</protein>
<comment type="caution">
    <text evidence="1">The sequence shown here is derived from an EMBL/GenBank/DDBJ whole genome shotgun (WGS) entry which is preliminary data.</text>
</comment>
<dbReference type="EMBL" id="JAHQIW010006333">
    <property type="protein sequence ID" value="KAJ1368844.1"/>
    <property type="molecule type" value="Genomic_DNA"/>
</dbReference>
<name>A0AAD5R3I4_PARTN</name>
<keyword evidence="2" id="KW-1185">Reference proteome</keyword>
<proteinExistence type="predicted"/>
<evidence type="ECO:0000313" key="2">
    <source>
        <dbReference type="Proteomes" id="UP001196413"/>
    </source>
</evidence>
<sequence>MQIDLADQLRSGRLREIYRELSIKAINEDTTLPTGDLADDFQCSDEQIRKILENPFKKWRKGILIPHDLT</sequence>
<evidence type="ECO:0000313" key="1">
    <source>
        <dbReference type="EMBL" id="KAJ1368844.1"/>
    </source>
</evidence>
<organism evidence="1 2">
    <name type="scientific">Parelaphostrongylus tenuis</name>
    <name type="common">Meningeal worm</name>
    <dbReference type="NCBI Taxonomy" id="148309"/>
    <lineage>
        <taxon>Eukaryota</taxon>
        <taxon>Metazoa</taxon>
        <taxon>Ecdysozoa</taxon>
        <taxon>Nematoda</taxon>
        <taxon>Chromadorea</taxon>
        <taxon>Rhabditida</taxon>
        <taxon>Rhabditina</taxon>
        <taxon>Rhabditomorpha</taxon>
        <taxon>Strongyloidea</taxon>
        <taxon>Metastrongylidae</taxon>
        <taxon>Parelaphostrongylus</taxon>
    </lineage>
</organism>
<gene>
    <name evidence="1" type="ORF">KIN20_030186</name>
</gene>
<reference evidence="1" key="1">
    <citation type="submission" date="2021-06" db="EMBL/GenBank/DDBJ databases">
        <title>Parelaphostrongylus tenuis whole genome reference sequence.</title>
        <authorList>
            <person name="Garwood T.J."/>
            <person name="Larsen P.A."/>
            <person name="Fountain-Jones N.M."/>
            <person name="Garbe J.R."/>
            <person name="Macchietto M.G."/>
            <person name="Kania S.A."/>
            <person name="Gerhold R.W."/>
            <person name="Richards J.E."/>
            <person name="Wolf T.M."/>
        </authorList>
    </citation>
    <scope>NUCLEOTIDE SEQUENCE</scope>
    <source>
        <strain evidence="1">MNPRO001-30</strain>
        <tissue evidence="1">Meninges</tissue>
    </source>
</reference>
<dbReference type="AlphaFoldDB" id="A0AAD5R3I4"/>
<dbReference type="Proteomes" id="UP001196413">
    <property type="component" value="Unassembled WGS sequence"/>
</dbReference>